<dbReference type="eggNOG" id="arCOG06898">
    <property type="taxonomic scope" value="Archaea"/>
</dbReference>
<dbReference type="KEGG" id="mfo:Metfor_1435"/>
<keyword evidence="2" id="KW-1185">Reference proteome</keyword>
<proteinExistence type="predicted"/>
<sequence>MIVFTTIMDPGARLAEAACSEYNREATVNAVSPTFVQLTVSGFASRSAGDDGITMKIPALLFRNADKILNQYWFARLMNPDFSPHISRVTFPDGYGETFTSQAKLPAITHTPARSGH</sequence>
<dbReference type="HOGENOM" id="CLU_2079413_0_0_2"/>
<reference evidence="1 2" key="2">
    <citation type="journal article" date="2014" name="Genome Announc.">
        <title>Complete Genome Sequence of Methanoregula formicica SMSPT, a Mesophilic Hydrogenotrophic Methanogen Isolated from a Methanogenic Upflow Anaerobic Sludge Blanket Reactor.</title>
        <authorList>
            <person name="Yamamoto K."/>
            <person name="Tamaki H."/>
            <person name="Cadillo-Quiroz H."/>
            <person name="Imachi H."/>
            <person name="Kyrpides N."/>
            <person name="Woyke T."/>
            <person name="Goodwin L."/>
            <person name="Zinder S.H."/>
            <person name="Kamagata Y."/>
            <person name="Liu W.T."/>
        </authorList>
    </citation>
    <scope>NUCLEOTIDE SEQUENCE [LARGE SCALE GENOMIC DNA]</scope>
    <source>
        <strain evidence="2">DSM 22288 / NBRC 105244 / SMSP</strain>
    </source>
</reference>
<dbReference type="Proteomes" id="UP000010824">
    <property type="component" value="Chromosome"/>
</dbReference>
<organism evidence="1 2">
    <name type="scientific">Methanoregula formicica (strain DSM 22288 / NBRC 105244 / SMSP)</name>
    <dbReference type="NCBI Taxonomy" id="593750"/>
    <lineage>
        <taxon>Archaea</taxon>
        <taxon>Methanobacteriati</taxon>
        <taxon>Methanobacteriota</taxon>
        <taxon>Stenosarchaea group</taxon>
        <taxon>Methanomicrobia</taxon>
        <taxon>Methanomicrobiales</taxon>
        <taxon>Methanoregulaceae</taxon>
        <taxon>Methanoregula</taxon>
    </lineage>
</organism>
<evidence type="ECO:0000313" key="1">
    <source>
        <dbReference type="EMBL" id="AGB02470.1"/>
    </source>
</evidence>
<gene>
    <name evidence="1" type="ordered locus">Metfor_1435</name>
</gene>
<accession>L0HEL3</accession>
<protein>
    <submittedName>
        <fullName evidence="1">Uncharacterized protein</fullName>
    </submittedName>
</protein>
<dbReference type="InParanoid" id="L0HEL3"/>
<dbReference type="EMBL" id="CP003167">
    <property type="protein sequence ID" value="AGB02470.1"/>
    <property type="molecule type" value="Genomic_DNA"/>
</dbReference>
<name>L0HEL3_METFS</name>
<evidence type="ECO:0000313" key="2">
    <source>
        <dbReference type="Proteomes" id="UP000010824"/>
    </source>
</evidence>
<reference evidence="2" key="1">
    <citation type="submission" date="2011-12" db="EMBL/GenBank/DDBJ databases">
        <title>Complete sequence of Methanoregula formicicum SMSP.</title>
        <authorList>
            <person name="Lucas S."/>
            <person name="Han J."/>
            <person name="Lapidus A."/>
            <person name="Cheng J.-F."/>
            <person name="Goodwin L."/>
            <person name="Pitluck S."/>
            <person name="Peters L."/>
            <person name="Ovchinnikova G."/>
            <person name="Teshima H."/>
            <person name="Detter J.C."/>
            <person name="Han C."/>
            <person name="Tapia R."/>
            <person name="Land M."/>
            <person name="Hauser L."/>
            <person name="Kyrpides N."/>
            <person name="Ivanova N."/>
            <person name="Pagani I."/>
            <person name="Imachi H."/>
            <person name="Tamaki H."/>
            <person name="Sekiguchi Y."/>
            <person name="Kamagata Y."/>
            <person name="Cadillo-Quiroz H."/>
            <person name="Zinder S."/>
            <person name="Liu W.-T."/>
            <person name="Woyke T."/>
        </authorList>
    </citation>
    <scope>NUCLEOTIDE SEQUENCE [LARGE SCALE GENOMIC DNA]</scope>
    <source>
        <strain evidence="2">DSM 22288 / NBRC 105244 / SMSP</strain>
    </source>
</reference>
<dbReference type="AlphaFoldDB" id="L0HEL3"/>